<evidence type="ECO:0000256" key="1">
    <source>
        <dbReference type="ARBA" id="ARBA00004141"/>
    </source>
</evidence>
<dbReference type="InterPro" id="IPR004853">
    <property type="entry name" value="Sugar_P_trans_dom"/>
</dbReference>
<evidence type="ECO:0000256" key="2">
    <source>
        <dbReference type="ARBA" id="ARBA00022692"/>
    </source>
</evidence>
<evidence type="ECO:0000256" key="6">
    <source>
        <dbReference type="SAM" id="Phobius"/>
    </source>
</evidence>
<dbReference type="PANTHER" id="PTHR11132">
    <property type="entry name" value="SOLUTE CARRIER FAMILY 35"/>
    <property type="match status" value="1"/>
</dbReference>
<feature type="transmembrane region" description="Helical" evidence="6">
    <location>
        <begin position="218"/>
        <end position="238"/>
    </location>
</feature>
<dbReference type="Gramene" id="TVU43479">
    <property type="protein sequence ID" value="TVU43479"/>
    <property type="gene ID" value="EJB05_09954"/>
</dbReference>
<protein>
    <recommendedName>
        <fullName evidence="7">Sugar phosphate transporter domain-containing protein</fullName>
    </recommendedName>
</protein>
<dbReference type="OrthoDB" id="6418713at2759"/>
<feature type="transmembrane region" description="Helical" evidence="6">
    <location>
        <begin position="65"/>
        <end position="84"/>
    </location>
</feature>
<dbReference type="Pfam" id="PF03151">
    <property type="entry name" value="TPT"/>
    <property type="match status" value="1"/>
</dbReference>
<gene>
    <name evidence="8" type="ORF">EJB05_09954</name>
</gene>
<feature type="transmembrane region" description="Helical" evidence="6">
    <location>
        <begin position="272"/>
        <end position="288"/>
    </location>
</feature>
<evidence type="ECO:0000313" key="9">
    <source>
        <dbReference type="Proteomes" id="UP000324897"/>
    </source>
</evidence>
<feature type="region of interest" description="Disordered" evidence="5">
    <location>
        <begin position="448"/>
        <end position="472"/>
    </location>
</feature>
<feature type="transmembrane region" description="Helical" evidence="6">
    <location>
        <begin position="90"/>
        <end position="117"/>
    </location>
</feature>
<dbReference type="PRINTS" id="PR02010">
    <property type="entry name" value="RCMT9"/>
</dbReference>
<keyword evidence="3 6" id="KW-1133">Transmembrane helix</keyword>
<evidence type="ECO:0000259" key="7">
    <source>
        <dbReference type="Pfam" id="PF03151"/>
    </source>
</evidence>
<feature type="transmembrane region" description="Helical" evidence="6">
    <location>
        <begin position="183"/>
        <end position="202"/>
    </location>
</feature>
<dbReference type="EMBL" id="RWGY01000005">
    <property type="protein sequence ID" value="TVU43479.1"/>
    <property type="molecule type" value="Genomic_DNA"/>
</dbReference>
<name>A0A5J9W536_9POAL</name>
<dbReference type="SUPFAM" id="SSF103481">
    <property type="entry name" value="Multidrug resistance efflux transporter EmrE"/>
    <property type="match status" value="1"/>
</dbReference>
<keyword evidence="9" id="KW-1185">Reference proteome</keyword>
<dbReference type="InterPro" id="IPR050186">
    <property type="entry name" value="TPT_transporter"/>
</dbReference>
<dbReference type="InterPro" id="IPR029063">
    <property type="entry name" value="SAM-dependent_MTases_sf"/>
</dbReference>
<feature type="domain" description="Sugar phosphate transporter" evidence="7">
    <location>
        <begin position="28"/>
        <end position="289"/>
    </location>
</feature>
<evidence type="ECO:0000256" key="4">
    <source>
        <dbReference type="ARBA" id="ARBA00023136"/>
    </source>
</evidence>
<sequence length="886" mass="97776">MERNGGKPSTTAGWKDGAWVLSSKEINFPYPVALTLLHMVFSSVVCFAITKVFKIIKIEEGMTTDIYISSVIPIGAMFAMTLWLGNSAYLYISVAFAQMLKAIMPVAVFLLGAAFGLEEMSYKMLAIMSVISVGVIVASVGEITISWVGVVYQMGGVVAEALRLIFIEIFLKKKGVKLNLISMMYYVSPCSAVCLFIPWLFLEKPKMDDSISWNFPPFTLFLNCLCTFVLNMSVFLVISRTSALTARVTGVVRDWSVVLLSAAIFADTKLTFINIVGYAIAIAGVVAYNNHKLKVKPQVNQQQGEENKINPGSPQDEKLAIDFAELVSSPWTKYILFILQIDREDICTMMFKKCSERWSPESLFVLGFLGCLGNEDIAICEVHLRPLKFSAKRNEQGLCIILQNACEFTVITQSPGPIGFIWFGLSLVEPGHLRPHLAQPLPSRAAAARCGPAERAGPGRRQRGQQSQRPPRAAILRRQALGISAPLILKFFVGQTDPRRMEEADSSESSASDQQQKASLPLPAAFLEFLSENGLDPAVYSMASTIPRYIRLKPGMESQVAEIESELNCCLEKVSWLPGFYAIPPEVQIAGSKAYQEGKIYGIDAASGAAILALDVQPGDHVLDLCAAPDMLGSTGSLTGVDVAKHRLAACRTMLQKYSLGDRTRLFVADGTLFSLLPVNSALRRTEESIGLEENGSTFSEWTSRRSWKDRQKTKKANATGSRHLQSNSEPELIYYGKNSGLVGLRKCDVLCSSAGDEACTSGYDKVLVDAECTHDGSIKHIQKFEFWGWKTLDRRVLDAERTDNLFHLQIYKRLMQLIIGLAEVVAYPKPFALIPQLRKLVVFLLPSSLNCRLKAFSDLSSCGMPCPTDAPFTCNTCFPCQQLEW</sequence>
<feature type="transmembrane region" description="Helical" evidence="6">
    <location>
        <begin position="124"/>
        <end position="145"/>
    </location>
</feature>
<evidence type="ECO:0000313" key="8">
    <source>
        <dbReference type="EMBL" id="TVU43479.1"/>
    </source>
</evidence>
<keyword evidence="4 6" id="KW-0472">Membrane</keyword>
<dbReference type="InterPro" id="IPR037185">
    <property type="entry name" value="EmrE-like"/>
</dbReference>
<evidence type="ECO:0000256" key="3">
    <source>
        <dbReference type="ARBA" id="ARBA00022989"/>
    </source>
</evidence>
<organism evidence="8 9">
    <name type="scientific">Eragrostis curvula</name>
    <name type="common">weeping love grass</name>
    <dbReference type="NCBI Taxonomy" id="38414"/>
    <lineage>
        <taxon>Eukaryota</taxon>
        <taxon>Viridiplantae</taxon>
        <taxon>Streptophyta</taxon>
        <taxon>Embryophyta</taxon>
        <taxon>Tracheophyta</taxon>
        <taxon>Spermatophyta</taxon>
        <taxon>Magnoliopsida</taxon>
        <taxon>Liliopsida</taxon>
        <taxon>Poales</taxon>
        <taxon>Poaceae</taxon>
        <taxon>PACMAD clade</taxon>
        <taxon>Chloridoideae</taxon>
        <taxon>Eragrostideae</taxon>
        <taxon>Eragrostidinae</taxon>
        <taxon>Eragrostis</taxon>
    </lineage>
</organism>
<dbReference type="SUPFAM" id="SSF53335">
    <property type="entry name" value="S-adenosyl-L-methionine-dependent methyltransferases"/>
    <property type="match status" value="1"/>
</dbReference>
<evidence type="ECO:0000256" key="5">
    <source>
        <dbReference type="SAM" id="MobiDB-lite"/>
    </source>
</evidence>
<feature type="non-terminal residue" evidence="8">
    <location>
        <position position="1"/>
    </location>
</feature>
<keyword evidence="2 6" id="KW-0812">Transmembrane</keyword>
<dbReference type="Proteomes" id="UP000324897">
    <property type="component" value="Unassembled WGS sequence"/>
</dbReference>
<dbReference type="AlphaFoldDB" id="A0A5J9W536"/>
<dbReference type="GO" id="GO:0016020">
    <property type="term" value="C:membrane"/>
    <property type="evidence" value="ECO:0007669"/>
    <property type="project" value="UniProtKB-SubCell"/>
</dbReference>
<proteinExistence type="predicted"/>
<dbReference type="Gene3D" id="3.40.50.150">
    <property type="entry name" value="Vaccinia Virus protein VP39"/>
    <property type="match status" value="1"/>
</dbReference>
<comment type="caution">
    <text evidence="8">The sequence shown here is derived from an EMBL/GenBank/DDBJ whole genome shotgun (WGS) entry which is preliminary data.</text>
</comment>
<accession>A0A5J9W536</accession>
<reference evidence="8 9" key="1">
    <citation type="journal article" date="2019" name="Sci. Rep.">
        <title>A high-quality genome of Eragrostis curvula grass provides insights into Poaceae evolution and supports new strategies to enhance forage quality.</title>
        <authorList>
            <person name="Carballo J."/>
            <person name="Santos B.A.C.M."/>
            <person name="Zappacosta D."/>
            <person name="Garbus I."/>
            <person name="Selva J.P."/>
            <person name="Gallo C.A."/>
            <person name="Diaz A."/>
            <person name="Albertini E."/>
            <person name="Caccamo M."/>
            <person name="Echenique V."/>
        </authorList>
    </citation>
    <scope>NUCLEOTIDE SEQUENCE [LARGE SCALE GENOMIC DNA]</scope>
    <source>
        <strain evidence="9">cv. Victoria</strain>
        <tissue evidence="8">Leaf</tissue>
    </source>
</reference>
<feature type="transmembrane region" description="Helical" evidence="6">
    <location>
        <begin position="28"/>
        <end position="53"/>
    </location>
</feature>
<comment type="subcellular location">
    <subcellularLocation>
        <location evidence="1">Membrane</location>
        <topology evidence="1">Multi-pass membrane protein</topology>
    </subcellularLocation>
</comment>
<feature type="transmembrane region" description="Helical" evidence="6">
    <location>
        <begin position="151"/>
        <end position="171"/>
    </location>
</feature>
<dbReference type="InterPro" id="IPR023269">
    <property type="entry name" value="RCMT_subfamily_9"/>
</dbReference>